<dbReference type="AlphaFoldDB" id="A0A511X1K5"/>
<dbReference type="GO" id="GO:0052689">
    <property type="term" value="F:carboxylic ester hydrolase activity"/>
    <property type="evidence" value="ECO:0007669"/>
    <property type="project" value="UniProtKB-ARBA"/>
</dbReference>
<proteinExistence type="predicted"/>
<evidence type="ECO:0000313" key="3">
    <source>
        <dbReference type="EMBL" id="GEN56817.1"/>
    </source>
</evidence>
<dbReference type="OrthoDB" id="31158at2"/>
<comment type="caution">
    <text evidence="3">The sequence shown here is derived from an EMBL/GenBank/DDBJ whole genome shotgun (WGS) entry which is preliminary data.</text>
</comment>
<reference evidence="3 4" key="1">
    <citation type="submission" date="2019-07" db="EMBL/GenBank/DDBJ databases">
        <title>Whole genome shotgun sequence of Halolactibacillus alkaliphilus NBRC 103919.</title>
        <authorList>
            <person name="Hosoyama A."/>
            <person name="Uohara A."/>
            <person name="Ohji S."/>
            <person name="Ichikawa N."/>
        </authorList>
    </citation>
    <scope>NUCLEOTIDE SEQUENCE [LARGE SCALE GENOMIC DNA]</scope>
    <source>
        <strain evidence="3 4">NBRC 103919</strain>
    </source>
</reference>
<evidence type="ECO:0000256" key="1">
    <source>
        <dbReference type="ARBA" id="ARBA00022801"/>
    </source>
</evidence>
<sequence length="249" mass="28841">MQVKKQKLDDQWLTICEPELNHEKPQETIVYYHGVGGEGIDELPLAYQLVEAGFRVILPDAYCHSKSDRLSREEQNRRFFEIIDVTSQKLSKIYQWYLDTYAPSANHLYVGGTSMGGIITAIAVKKYPYIKKAAMLMGTAKLTDFYHYITADMKKDDFPLTEAEEARLLEHIETLDLSQDLTTLNHRDLFIWHGEVDNYVPFHLTEQFTEELRQSKDYQGHVHFIKEPGTGHRVSRLAKDTCCAFFKAK</sequence>
<dbReference type="STRING" id="442899.SAMN05720591_11321"/>
<protein>
    <recommendedName>
        <fullName evidence="2">Peptidase S9 prolyl oligopeptidase catalytic domain-containing protein</fullName>
    </recommendedName>
</protein>
<dbReference type="EMBL" id="BJYE01000013">
    <property type="protein sequence ID" value="GEN56817.1"/>
    <property type="molecule type" value="Genomic_DNA"/>
</dbReference>
<dbReference type="InterPro" id="IPR029058">
    <property type="entry name" value="AB_hydrolase_fold"/>
</dbReference>
<dbReference type="PANTHER" id="PTHR22946:SF9">
    <property type="entry name" value="POLYKETIDE TRANSFERASE AF380"/>
    <property type="match status" value="1"/>
</dbReference>
<evidence type="ECO:0000259" key="2">
    <source>
        <dbReference type="Pfam" id="PF00326"/>
    </source>
</evidence>
<dbReference type="InterPro" id="IPR001375">
    <property type="entry name" value="Peptidase_S9_cat"/>
</dbReference>
<organism evidence="3 4">
    <name type="scientific">Halolactibacillus alkaliphilus</name>
    <dbReference type="NCBI Taxonomy" id="442899"/>
    <lineage>
        <taxon>Bacteria</taxon>
        <taxon>Bacillati</taxon>
        <taxon>Bacillota</taxon>
        <taxon>Bacilli</taxon>
        <taxon>Bacillales</taxon>
        <taxon>Bacillaceae</taxon>
        <taxon>Halolactibacillus</taxon>
    </lineage>
</organism>
<dbReference type="PANTHER" id="PTHR22946">
    <property type="entry name" value="DIENELACTONE HYDROLASE DOMAIN-CONTAINING PROTEIN-RELATED"/>
    <property type="match status" value="1"/>
</dbReference>
<dbReference type="RefSeq" id="WP_089801547.1">
    <property type="nucleotide sequence ID" value="NZ_BJYE01000013.1"/>
</dbReference>
<dbReference type="Gene3D" id="3.40.50.1820">
    <property type="entry name" value="alpha/beta hydrolase"/>
    <property type="match status" value="1"/>
</dbReference>
<dbReference type="SUPFAM" id="SSF53474">
    <property type="entry name" value="alpha/beta-Hydrolases"/>
    <property type="match status" value="1"/>
</dbReference>
<accession>A0A511X1K5</accession>
<feature type="domain" description="Peptidase S9 prolyl oligopeptidase catalytic" evidence="2">
    <location>
        <begin position="92"/>
        <end position="235"/>
    </location>
</feature>
<evidence type="ECO:0000313" key="4">
    <source>
        <dbReference type="Proteomes" id="UP000321400"/>
    </source>
</evidence>
<name>A0A511X1K5_9BACI</name>
<gene>
    <name evidence="3" type="ORF">HAL01_12810</name>
</gene>
<keyword evidence="1" id="KW-0378">Hydrolase</keyword>
<dbReference type="Proteomes" id="UP000321400">
    <property type="component" value="Unassembled WGS sequence"/>
</dbReference>
<dbReference type="Pfam" id="PF00326">
    <property type="entry name" value="Peptidase_S9"/>
    <property type="match status" value="1"/>
</dbReference>
<keyword evidence="4" id="KW-1185">Reference proteome</keyword>
<dbReference type="InterPro" id="IPR050261">
    <property type="entry name" value="FrsA_esterase"/>
</dbReference>